<dbReference type="PANTHER" id="PTHR42663:SF6">
    <property type="entry name" value="HYDROLASE C777.06C-RELATED"/>
    <property type="match status" value="1"/>
</dbReference>
<dbReference type="AlphaFoldDB" id="A0A9J6ZDM2"/>
<dbReference type="InterPro" id="IPR036866">
    <property type="entry name" value="RibonucZ/Hydroxyglut_hydro"/>
</dbReference>
<dbReference type="Gene3D" id="3.60.15.10">
    <property type="entry name" value="Ribonuclease Z/Hydroxyacylglutathione hydrolase-like"/>
    <property type="match status" value="1"/>
</dbReference>
<dbReference type="PANTHER" id="PTHR42663">
    <property type="entry name" value="HYDROLASE C777.06C-RELATED-RELATED"/>
    <property type="match status" value="1"/>
</dbReference>
<comment type="catalytic activity">
    <reaction evidence="1">
        <text>3',5'-cyclic CMP + H2O = CMP + H(+)</text>
        <dbReference type="Rhea" id="RHEA:72675"/>
        <dbReference type="ChEBI" id="CHEBI:15377"/>
        <dbReference type="ChEBI" id="CHEBI:15378"/>
        <dbReference type="ChEBI" id="CHEBI:58003"/>
        <dbReference type="ChEBI" id="CHEBI:60377"/>
    </reaction>
    <physiologicalReaction direction="left-to-right" evidence="1">
        <dbReference type="Rhea" id="RHEA:72676"/>
    </physiologicalReaction>
</comment>
<name>A0A9J6ZDM2_9BACL</name>
<evidence type="ECO:0000256" key="2">
    <source>
        <dbReference type="ARBA" id="ARBA00034301"/>
    </source>
</evidence>
<dbReference type="KEGG" id="plig:NAG76_19190"/>
<comment type="catalytic activity">
    <reaction evidence="3">
        <text>3',5'-cyclic UMP + H2O = UMP + H(+)</text>
        <dbReference type="Rhea" id="RHEA:70575"/>
        <dbReference type="ChEBI" id="CHEBI:15377"/>
        <dbReference type="ChEBI" id="CHEBI:15378"/>
        <dbReference type="ChEBI" id="CHEBI:57865"/>
        <dbReference type="ChEBI" id="CHEBI:184387"/>
    </reaction>
    <physiologicalReaction direction="left-to-right" evidence="3">
        <dbReference type="Rhea" id="RHEA:70576"/>
    </physiologicalReaction>
</comment>
<organism evidence="5 6">
    <name type="scientific">Candidatus Pristimantibacillus lignocellulolyticus</name>
    <dbReference type="NCBI Taxonomy" id="2994561"/>
    <lineage>
        <taxon>Bacteria</taxon>
        <taxon>Bacillati</taxon>
        <taxon>Bacillota</taxon>
        <taxon>Bacilli</taxon>
        <taxon>Bacillales</taxon>
        <taxon>Paenibacillaceae</taxon>
        <taxon>Candidatus Pristimantibacillus</taxon>
    </lineage>
</organism>
<dbReference type="SUPFAM" id="SSF56281">
    <property type="entry name" value="Metallo-hydrolase/oxidoreductase"/>
    <property type="match status" value="1"/>
</dbReference>
<evidence type="ECO:0000256" key="3">
    <source>
        <dbReference type="ARBA" id="ARBA00048505"/>
    </source>
</evidence>
<dbReference type="EMBL" id="CP097899">
    <property type="protein sequence ID" value="URN93929.1"/>
    <property type="molecule type" value="Genomic_DNA"/>
</dbReference>
<dbReference type="Pfam" id="PF12706">
    <property type="entry name" value="Lactamase_B_2"/>
    <property type="match status" value="1"/>
</dbReference>
<reference evidence="5" key="1">
    <citation type="submission" date="2022-05" db="EMBL/GenBank/DDBJ databases">
        <title>Novel bacterial taxa in a minimal lignocellulolytic consortium and its capacity to transform plastics disclosed by genome-resolved metagenomics.</title>
        <authorList>
            <person name="Rodriguez C.A.D."/>
            <person name="Diaz-Garcia L."/>
            <person name="Herrera K."/>
            <person name="Tarazona N.A."/>
            <person name="Sproer C."/>
            <person name="Overmann J."/>
            <person name="Jimenez D.J."/>
        </authorList>
    </citation>
    <scope>NUCLEOTIDE SEQUENCE</scope>
    <source>
        <strain evidence="5">MAG5</strain>
    </source>
</reference>
<evidence type="ECO:0000256" key="1">
    <source>
        <dbReference type="ARBA" id="ARBA00034221"/>
    </source>
</evidence>
<accession>A0A9J6ZDM2</accession>
<evidence type="ECO:0000313" key="6">
    <source>
        <dbReference type="Proteomes" id="UP001056756"/>
    </source>
</evidence>
<proteinExistence type="predicted"/>
<sequence>MDIYFRGTSDAHGVPRLYCECNVCSEARSVDGVNRRLRPSVQLFLNNHAPLWIDCGPDWYVQMEQANERFVQHMLITHAHFDHIGGLPQWYDQCRYVDLPAYLYAAAEVLDVIKERFPWIANKVEFIALDEGYTFEEWKISIWRVNHGHNGYSYAFRFTHLQEAINWVYCPDSINLPEEQQRPLFNLDLLIIGTSFYKEPFPMETRSLYDVTEILECITLWKPKQVKLTHLSHDIDTRESLSLPEHVQYARLKESIKLV</sequence>
<dbReference type="InterPro" id="IPR001279">
    <property type="entry name" value="Metallo-B-lactamas"/>
</dbReference>
<protein>
    <submittedName>
        <fullName evidence="5">MBL fold metallo-hydrolase</fullName>
    </submittedName>
</protein>
<comment type="function">
    <text evidence="2">Counteracts the endogenous Pycsar antiviral defense system. Phosphodiesterase that enables metal-dependent hydrolysis of host cyclic nucleotide Pycsar defense signals such as cCMP and cUMP.</text>
</comment>
<evidence type="ECO:0000259" key="4">
    <source>
        <dbReference type="Pfam" id="PF12706"/>
    </source>
</evidence>
<feature type="domain" description="Metallo-beta-lactamase" evidence="4">
    <location>
        <begin position="53"/>
        <end position="230"/>
    </location>
</feature>
<dbReference type="CDD" id="cd16279">
    <property type="entry name" value="metallo-hydrolase-like_MBL-fold"/>
    <property type="match status" value="1"/>
</dbReference>
<dbReference type="Proteomes" id="UP001056756">
    <property type="component" value="Chromosome"/>
</dbReference>
<evidence type="ECO:0000313" key="5">
    <source>
        <dbReference type="EMBL" id="URN93929.1"/>
    </source>
</evidence>
<gene>
    <name evidence="5" type="ORF">NAG76_19190</name>
</gene>